<feature type="compositionally biased region" description="Acidic residues" evidence="1">
    <location>
        <begin position="632"/>
        <end position="641"/>
    </location>
</feature>
<feature type="compositionally biased region" description="Low complexity" evidence="1">
    <location>
        <begin position="280"/>
        <end position="297"/>
    </location>
</feature>
<feature type="compositionally biased region" description="Low complexity" evidence="1">
    <location>
        <begin position="463"/>
        <end position="480"/>
    </location>
</feature>
<feature type="compositionally biased region" description="Low complexity" evidence="1">
    <location>
        <begin position="221"/>
        <end position="240"/>
    </location>
</feature>
<feature type="compositionally biased region" description="Polar residues" evidence="1">
    <location>
        <begin position="355"/>
        <end position="372"/>
    </location>
</feature>
<dbReference type="EMBL" id="JAGTJQ010000011">
    <property type="protein sequence ID" value="KAH7018345.1"/>
    <property type="molecule type" value="Genomic_DNA"/>
</dbReference>
<feature type="compositionally biased region" description="Basic and acidic residues" evidence="1">
    <location>
        <begin position="481"/>
        <end position="492"/>
    </location>
</feature>
<feature type="region of interest" description="Disordered" evidence="1">
    <location>
        <begin position="631"/>
        <end position="654"/>
    </location>
</feature>
<evidence type="ECO:0000256" key="1">
    <source>
        <dbReference type="SAM" id="MobiDB-lite"/>
    </source>
</evidence>
<feature type="compositionally biased region" description="Polar residues" evidence="1">
    <location>
        <begin position="85"/>
        <end position="127"/>
    </location>
</feature>
<proteinExistence type="predicted"/>
<dbReference type="AlphaFoldDB" id="A0A9P9BJR0"/>
<dbReference type="GeneID" id="70185070"/>
<dbReference type="Proteomes" id="UP000756346">
    <property type="component" value="Unassembled WGS sequence"/>
</dbReference>
<feature type="compositionally biased region" description="Low complexity" evidence="1">
    <location>
        <begin position="67"/>
        <end position="84"/>
    </location>
</feature>
<sequence length="654" mass="67886">MPGVKGLAAMFEQRGDTSPPDLTRGRSPNALSGTPPLSDSPRPLSKIRTQFVAVEKDGRIGLTRGISTDSMTSSSRRTSNETGTATPQPRSDPTSDPFTESTPAFRKITSNPISVPQSRPESPQKPLTSLGRMSPLKASGTSTPEVMPNANPDKITDEEETKTKLQPGLPTETIATRAVNSTVSNGIGDSLTRAAATTTSTKEVAGASTNASTKTKPASILTAKSATKAPKSPLPSKAPKSPLPPKAPKSPAKESLKVPAPAPAKKTSAVNLRDSHRKAAASSTAAPNTASTKKPATLELPQSGNGFVKPKVKSPTRPVKLPAGLTSQTASSSSRANNTTGAVPAKQPAKRSRSLAPSTSSQRPASRISTAGASDGTRTLRRQSSSINGGRQSIGSIGPPPKPNPKDQVAPKKDYHVDESFLARMMRPTQSSASKTTDKAPVTPPRKPAASKAPTKHIVGVDATASAKKAAAKIQASGSAKTRDGTSAKPKDISPVTKTALVGTTKETTQPLESKPAPVGPIEPAALTETAASGLGSKMDDLTIHNESSNISEVAVEHGVVEQAPEELPEVFVDSEKTEEVLPMEPTAAVTEEPLRVEDIEDVVHVVAEESVATTTDTHLVKDEAAAIISPDETEVTAEPSEEAKEETPAEVAV</sequence>
<feature type="compositionally biased region" description="Basic and acidic residues" evidence="1">
    <location>
        <begin position="409"/>
        <end position="421"/>
    </location>
</feature>
<feature type="compositionally biased region" description="Polar residues" evidence="1">
    <location>
        <begin position="207"/>
        <end position="216"/>
    </location>
</feature>
<feature type="compositionally biased region" description="Low complexity" evidence="1">
    <location>
        <begin position="323"/>
        <end position="342"/>
    </location>
</feature>
<feature type="region of interest" description="Disordered" evidence="1">
    <location>
        <begin position="1"/>
        <end position="524"/>
    </location>
</feature>
<comment type="caution">
    <text evidence="2">The sequence shown here is derived from an EMBL/GenBank/DDBJ whole genome shotgun (WGS) entry which is preliminary data.</text>
</comment>
<evidence type="ECO:0000313" key="2">
    <source>
        <dbReference type="EMBL" id="KAH7018345.1"/>
    </source>
</evidence>
<dbReference type="RefSeq" id="XP_046006612.1">
    <property type="nucleotide sequence ID" value="XM_046155524.1"/>
</dbReference>
<keyword evidence="3" id="KW-1185">Reference proteome</keyword>
<reference evidence="2" key="1">
    <citation type="journal article" date="2021" name="Nat. Commun.">
        <title>Genetic determinants of endophytism in the Arabidopsis root mycobiome.</title>
        <authorList>
            <person name="Mesny F."/>
            <person name="Miyauchi S."/>
            <person name="Thiergart T."/>
            <person name="Pickel B."/>
            <person name="Atanasova L."/>
            <person name="Karlsson M."/>
            <person name="Huettel B."/>
            <person name="Barry K.W."/>
            <person name="Haridas S."/>
            <person name="Chen C."/>
            <person name="Bauer D."/>
            <person name="Andreopoulos W."/>
            <person name="Pangilinan J."/>
            <person name="LaButti K."/>
            <person name="Riley R."/>
            <person name="Lipzen A."/>
            <person name="Clum A."/>
            <person name="Drula E."/>
            <person name="Henrissat B."/>
            <person name="Kohler A."/>
            <person name="Grigoriev I.V."/>
            <person name="Martin F.M."/>
            <person name="Hacquard S."/>
        </authorList>
    </citation>
    <scope>NUCLEOTIDE SEQUENCE</scope>
    <source>
        <strain evidence="2">MPI-CAGE-CH-0230</strain>
    </source>
</reference>
<dbReference type="OrthoDB" id="3600083at2759"/>
<evidence type="ECO:0008006" key="4">
    <source>
        <dbReference type="Google" id="ProtNLM"/>
    </source>
</evidence>
<feature type="compositionally biased region" description="Low complexity" evidence="1">
    <location>
        <begin position="192"/>
        <end position="201"/>
    </location>
</feature>
<organism evidence="2 3">
    <name type="scientific">Microdochium trichocladiopsis</name>
    <dbReference type="NCBI Taxonomy" id="1682393"/>
    <lineage>
        <taxon>Eukaryota</taxon>
        <taxon>Fungi</taxon>
        <taxon>Dikarya</taxon>
        <taxon>Ascomycota</taxon>
        <taxon>Pezizomycotina</taxon>
        <taxon>Sordariomycetes</taxon>
        <taxon>Xylariomycetidae</taxon>
        <taxon>Xylariales</taxon>
        <taxon>Microdochiaceae</taxon>
        <taxon>Microdochium</taxon>
    </lineage>
</organism>
<evidence type="ECO:0000313" key="3">
    <source>
        <dbReference type="Proteomes" id="UP000756346"/>
    </source>
</evidence>
<accession>A0A9P9BJR0</accession>
<gene>
    <name evidence="2" type="ORF">B0I36DRAFT_335801</name>
</gene>
<feature type="compositionally biased region" description="Polar residues" evidence="1">
    <location>
        <begin position="382"/>
        <end position="395"/>
    </location>
</feature>
<feature type="compositionally biased region" description="Polar residues" evidence="1">
    <location>
        <begin position="178"/>
        <end position="187"/>
    </location>
</feature>
<name>A0A9P9BJR0_9PEZI</name>
<protein>
    <recommendedName>
        <fullName evidence="4">Mucin-7</fullName>
    </recommendedName>
</protein>